<proteinExistence type="predicted"/>
<feature type="region of interest" description="Disordered" evidence="1">
    <location>
        <begin position="81"/>
        <end position="108"/>
    </location>
</feature>
<reference evidence="3" key="1">
    <citation type="submission" date="2016-11" db="UniProtKB">
        <authorList>
            <consortium name="WormBaseParasite"/>
        </authorList>
    </citation>
    <scope>IDENTIFICATION</scope>
</reference>
<evidence type="ECO:0000313" key="3">
    <source>
        <dbReference type="WBParaSite" id="maker-uti_cns_0005803-snap-gene-0.6-mRNA-1"/>
    </source>
</evidence>
<dbReference type="AlphaFoldDB" id="A0A1I8HFL0"/>
<organism evidence="2 3">
    <name type="scientific">Macrostomum lignano</name>
    <dbReference type="NCBI Taxonomy" id="282301"/>
    <lineage>
        <taxon>Eukaryota</taxon>
        <taxon>Metazoa</taxon>
        <taxon>Spiralia</taxon>
        <taxon>Lophotrochozoa</taxon>
        <taxon>Platyhelminthes</taxon>
        <taxon>Rhabditophora</taxon>
        <taxon>Macrostomorpha</taxon>
        <taxon>Macrostomida</taxon>
        <taxon>Macrostomidae</taxon>
        <taxon>Macrostomum</taxon>
    </lineage>
</organism>
<dbReference type="WBParaSite" id="maker-uti_cns_0005803-snap-gene-0.6-mRNA-1">
    <property type="protein sequence ID" value="maker-uti_cns_0005803-snap-gene-0.6-mRNA-1"/>
    <property type="gene ID" value="maker-uti_cns_0005803-snap-gene-0.6"/>
</dbReference>
<evidence type="ECO:0000256" key="1">
    <source>
        <dbReference type="SAM" id="MobiDB-lite"/>
    </source>
</evidence>
<keyword evidence="2" id="KW-1185">Reference proteome</keyword>
<protein>
    <submittedName>
        <fullName evidence="3">SPXN protein</fullName>
    </submittedName>
</protein>
<accession>A0A1I8HFL0</accession>
<name>A0A1I8HFL0_9PLAT</name>
<evidence type="ECO:0000313" key="2">
    <source>
        <dbReference type="Proteomes" id="UP000095280"/>
    </source>
</evidence>
<sequence length="108" mass="12100">SPPPALSSLGFLLIFPNTRLEQLEIQLGMPRLALLTCLLAALCASTLLALPPARALPAESAEPWMQGKRWWPMKYTFEEADQPKEPPFRNGDGGRETRGGRLRWEDLE</sequence>
<dbReference type="Proteomes" id="UP000095280">
    <property type="component" value="Unplaced"/>
</dbReference>